<proteinExistence type="inferred from homology"/>
<evidence type="ECO:0000256" key="6">
    <source>
        <dbReference type="ARBA" id="ARBA00023136"/>
    </source>
</evidence>
<feature type="domain" description="Multidrug resistance protein MdtA-like barrel-sandwich hybrid" evidence="8">
    <location>
        <begin position="76"/>
        <end position="217"/>
    </location>
</feature>
<evidence type="ECO:0000259" key="8">
    <source>
        <dbReference type="Pfam" id="PF25917"/>
    </source>
</evidence>
<dbReference type="InterPro" id="IPR058627">
    <property type="entry name" value="MdtA-like_C"/>
</dbReference>
<dbReference type="Pfam" id="PF25917">
    <property type="entry name" value="BSH_RND"/>
    <property type="match status" value="1"/>
</dbReference>
<comment type="similarity">
    <text evidence="2">Belongs to the membrane fusion protein (MFP) (TC 8.A.1) family.</text>
</comment>
<dbReference type="Gene3D" id="2.40.30.170">
    <property type="match status" value="1"/>
</dbReference>
<evidence type="ECO:0000256" key="1">
    <source>
        <dbReference type="ARBA" id="ARBA00004236"/>
    </source>
</evidence>
<dbReference type="InterPro" id="IPR058626">
    <property type="entry name" value="MdtA-like_b-barrel"/>
</dbReference>
<sequence>MLSRSSVTCRIAVVLLAIAAVGFVVARKPVPSEAKLPANATVSTKRGAVSVQTATVTLKDVPVVVHALGNVQAPDTVEVGARIASQITAIHIKDGQMVKAGDLLFTLDDRTIKAGLARDQAIVAKDTAQLADANTELERAKTLRDDKTGTQQSYDTALSLQQAAQGTLDADRATVDADQVALSLTEITAPIGGRLGAVQVALGDLVGQSGATSNNLVTITAIDPIDVTFRLPEERLQTFKDLIDRRTPPLVRARSSGTQTVIGEGVLDFIDSAVDTASGTIAMRATFPNTAQKLWPGQFVDVDIDQAQLHQAPVIPSVAVQPGQDGPFVFDVKDDNTVETRAVSVLADDGKEAAIGTGLAAGDRVIIEGQARLKSGDVVVAAGAADLTAD</sequence>
<dbReference type="PANTHER" id="PTHR30469">
    <property type="entry name" value="MULTIDRUG RESISTANCE PROTEIN MDTA"/>
    <property type="match status" value="1"/>
</dbReference>
<keyword evidence="11" id="KW-0614">Plasmid</keyword>
<dbReference type="Pfam" id="PF25944">
    <property type="entry name" value="Beta-barrel_RND"/>
    <property type="match status" value="1"/>
</dbReference>
<dbReference type="NCBIfam" id="TIGR01730">
    <property type="entry name" value="RND_mfp"/>
    <property type="match status" value="1"/>
</dbReference>
<dbReference type="Gene3D" id="1.10.287.470">
    <property type="entry name" value="Helix hairpin bin"/>
    <property type="match status" value="1"/>
</dbReference>
<evidence type="ECO:0000256" key="5">
    <source>
        <dbReference type="ARBA" id="ARBA00022519"/>
    </source>
</evidence>
<name>A0A9Q8YFA5_ENSAD</name>
<evidence type="ECO:0000313" key="12">
    <source>
        <dbReference type="Proteomes" id="UP001055460"/>
    </source>
</evidence>
<evidence type="ECO:0000256" key="2">
    <source>
        <dbReference type="ARBA" id="ARBA00009477"/>
    </source>
</evidence>
<feature type="domain" description="Multidrug resistance protein MdtA-like C-terminal permuted SH3" evidence="10">
    <location>
        <begin position="312"/>
        <end position="370"/>
    </location>
</feature>
<feature type="domain" description="Multidrug resistance protein MdtA-like alpha-helical hairpin" evidence="7">
    <location>
        <begin position="118"/>
        <end position="183"/>
    </location>
</feature>
<dbReference type="Proteomes" id="UP001055460">
    <property type="component" value="Plasmid pB"/>
</dbReference>
<dbReference type="RefSeq" id="WP_252161400.1">
    <property type="nucleotide sequence ID" value="NZ_CP098809.1"/>
</dbReference>
<dbReference type="Gene3D" id="2.40.50.100">
    <property type="match status" value="1"/>
</dbReference>
<evidence type="ECO:0000256" key="3">
    <source>
        <dbReference type="ARBA" id="ARBA00022448"/>
    </source>
</evidence>
<protein>
    <submittedName>
        <fullName evidence="11">Efflux RND transporter periplasmic adaptor subunit</fullName>
    </submittedName>
</protein>
<keyword evidence="6" id="KW-0472">Membrane</keyword>
<dbReference type="Gene3D" id="2.40.420.20">
    <property type="match status" value="1"/>
</dbReference>
<keyword evidence="3" id="KW-0813">Transport</keyword>
<dbReference type="GO" id="GO:0015562">
    <property type="term" value="F:efflux transmembrane transporter activity"/>
    <property type="evidence" value="ECO:0007669"/>
    <property type="project" value="TreeGrafter"/>
</dbReference>
<gene>
    <name evidence="11" type="ORF">NE863_30670</name>
</gene>
<dbReference type="Pfam" id="PF25876">
    <property type="entry name" value="HH_MFP_RND"/>
    <property type="match status" value="1"/>
</dbReference>
<dbReference type="InterPro" id="IPR058625">
    <property type="entry name" value="MdtA-like_BSH"/>
</dbReference>
<dbReference type="InterPro" id="IPR006143">
    <property type="entry name" value="RND_pump_MFP"/>
</dbReference>
<evidence type="ECO:0000313" key="11">
    <source>
        <dbReference type="EMBL" id="USJ28215.1"/>
    </source>
</evidence>
<dbReference type="EMBL" id="CP098809">
    <property type="protein sequence ID" value="USJ28215.1"/>
    <property type="molecule type" value="Genomic_DNA"/>
</dbReference>
<keyword evidence="4" id="KW-1003">Cell membrane</keyword>
<dbReference type="Pfam" id="PF25967">
    <property type="entry name" value="RND-MFP_C"/>
    <property type="match status" value="1"/>
</dbReference>
<accession>A0A9Q8YFA5</accession>
<reference evidence="11" key="1">
    <citation type="submission" date="2022-06" db="EMBL/GenBank/DDBJ databases">
        <title>Physiological and biochemical characterization and genomic elucidation of a strain of the genus Ensifer adhaerens M8 that combines arsenic oxidation and chromium reduction.</title>
        <authorList>
            <person name="Li X."/>
            <person name="Yu c."/>
        </authorList>
    </citation>
    <scope>NUCLEOTIDE SEQUENCE</scope>
    <source>
        <strain evidence="11">M8</strain>
        <plasmid evidence="11">pB</plasmid>
    </source>
</reference>
<dbReference type="InterPro" id="IPR058624">
    <property type="entry name" value="MdtA-like_HH"/>
</dbReference>
<organism evidence="11 12">
    <name type="scientific">Ensifer adhaerens</name>
    <name type="common">Sinorhizobium morelense</name>
    <dbReference type="NCBI Taxonomy" id="106592"/>
    <lineage>
        <taxon>Bacteria</taxon>
        <taxon>Pseudomonadati</taxon>
        <taxon>Pseudomonadota</taxon>
        <taxon>Alphaproteobacteria</taxon>
        <taxon>Hyphomicrobiales</taxon>
        <taxon>Rhizobiaceae</taxon>
        <taxon>Sinorhizobium/Ensifer group</taxon>
        <taxon>Ensifer</taxon>
    </lineage>
</organism>
<evidence type="ECO:0000259" key="7">
    <source>
        <dbReference type="Pfam" id="PF25876"/>
    </source>
</evidence>
<dbReference type="SUPFAM" id="SSF111369">
    <property type="entry name" value="HlyD-like secretion proteins"/>
    <property type="match status" value="1"/>
</dbReference>
<feature type="domain" description="Multidrug resistance protein MdtA-like beta-barrel" evidence="9">
    <location>
        <begin position="224"/>
        <end position="306"/>
    </location>
</feature>
<evidence type="ECO:0000259" key="10">
    <source>
        <dbReference type="Pfam" id="PF25967"/>
    </source>
</evidence>
<geneLocation type="plasmid" evidence="11 12">
    <name>pB</name>
</geneLocation>
<dbReference type="PANTHER" id="PTHR30469:SF12">
    <property type="entry name" value="MULTIDRUG RESISTANCE PROTEIN MDTA"/>
    <property type="match status" value="1"/>
</dbReference>
<keyword evidence="5" id="KW-0997">Cell inner membrane</keyword>
<dbReference type="AlphaFoldDB" id="A0A9Q8YFA5"/>
<evidence type="ECO:0000256" key="4">
    <source>
        <dbReference type="ARBA" id="ARBA00022475"/>
    </source>
</evidence>
<dbReference type="GO" id="GO:1990281">
    <property type="term" value="C:efflux pump complex"/>
    <property type="evidence" value="ECO:0007669"/>
    <property type="project" value="TreeGrafter"/>
</dbReference>
<evidence type="ECO:0000259" key="9">
    <source>
        <dbReference type="Pfam" id="PF25944"/>
    </source>
</evidence>
<comment type="subcellular location">
    <subcellularLocation>
        <location evidence="1">Cell membrane</location>
    </subcellularLocation>
</comment>